<dbReference type="AlphaFoldDB" id="A0A2X4ZGB3"/>
<dbReference type="InterPro" id="IPR006684">
    <property type="entry name" value="YbgC/YbaW"/>
</dbReference>
<dbReference type="FunFam" id="3.10.129.10:FF:000026">
    <property type="entry name" value="Possible 4-hydroxybenzoyl-CoA thioesterase"/>
    <property type="match status" value="1"/>
</dbReference>
<dbReference type="SUPFAM" id="SSF54637">
    <property type="entry name" value="Thioesterase/thiol ester dehydrase-isomerase"/>
    <property type="match status" value="1"/>
</dbReference>
<evidence type="ECO:0000313" key="3">
    <source>
        <dbReference type="EMBL" id="SQI59494.1"/>
    </source>
</evidence>
<dbReference type="GO" id="GO:0047617">
    <property type="term" value="F:fatty acyl-CoA hydrolase activity"/>
    <property type="evidence" value="ECO:0007669"/>
    <property type="project" value="TreeGrafter"/>
</dbReference>
<gene>
    <name evidence="3" type="ORF">NCTC4824_02395</name>
</gene>
<dbReference type="InterPro" id="IPR050563">
    <property type="entry name" value="4-hydroxybenzoyl-CoA_TE"/>
</dbReference>
<comment type="similarity">
    <text evidence="1">Belongs to the 4-hydroxybenzoyl-CoA thioesterase family.</text>
</comment>
<dbReference type="CDD" id="cd00586">
    <property type="entry name" value="4HBT"/>
    <property type="match status" value="1"/>
</dbReference>
<dbReference type="InterPro" id="IPR029069">
    <property type="entry name" value="HotDog_dom_sf"/>
</dbReference>
<keyword evidence="4" id="KW-1185">Reference proteome</keyword>
<dbReference type="Proteomes" id="UP000249134">
    <property type="component" value="Chromosome 1"/>
</dbReference>
<organism evidence="3 4">
    <name type="scientific">Lederbergia lenta</name>
    <name type="common">Bacillus lentus</name>
    <dbReference type="NCBI Taxonomy" id="1467"/>
    <lineage>
        <taxon>Bacteria</taxon>
        <taxon>Bacillati</taxon>
        <taxon>Bacillota</taxon>
        <taxon>Bacilli</taxon>
        <taxon>Bacillales</taxon>
        <taxon>Bacillaceae</taxon>
        <taxon>Lederbergia</taxon>
    </lineage>
</organism>
<dbReference type="RefSeq" id="WP_066138953.1">
    <property type="nucleotide sequence ID" value="NZ_CBCSGM010000001.1"/>
</dbReference>
<evidence type="ECO:0000256" key="1">
    <source>
        <dbReference type="ARBA" id="ARBA00005953"/>
    </source>
</evidence>
<dbReference type="STRING" id="1348624.GCA_001591545_01445"/>
<evidence type="ECO:0000313" key="4">
    <source>
        <dbReference type="Proteomes" id="UP000249134"/>
    </source>
</evidence>
<protein>
    <submittedName>
        <fullName evidence="3">Thioesterase superfamily protein</fullName>
    </submittedName>
</protein>
<name>A0A2X4ZGB3_LEDLE</name>
<reference evidence="3 4" key="1">
    <citation type="submission" date="2018-06" db="EMBL/GenBank/DDBJ databases">
        <authorList>
            <consortium name="Pathogen Informatics"/>
            <person name="Doyle S."/>
        </authorList>
    </citation>
    <scope>NUCLEOTIDE SEQUENCE [LARGE SCALE GENOMIC DNA]</scope>
    <source>
        <strain evidence="3 4">NCTC4824</strain>
    </source>
</reference>
<dbReference type="PANTHER" id="PTHR31793:SF27">
    <property type="entry name" value="NOVEL THIOESTERASE SUPERFAMILY DOMAIN AND SAPOSIN A-TYPE DOMAIN CONTAINING PROTEIN (0610012H03RIK)"/>
    <property type="match status" value="1"/>
</dbReference>
<proteinExistence type="inferred from homology"/>
<dbReference type="NCBIfam" id="TIGR00051">
    <property type="entry name" value="YbgC/FadM family acyl-CoA thioesterase"/>
    <property type="match status" value="1"/>
</dbReference>
<dbReference type="EMBL" id="LS483476">
    <property type="protein sequence ID" value="SQI59494.1"/>
    <property type="molecule type" value="Genomic_DNA"/>
</dbReference>
<dbReference type="PIRSF" id="PIRSF003230">
    <property type="entry name" value="YbgC"/>
    <property type="match status" value="1"/>
</dbReference>
<dbReference type="Gene3D" id="3.10.129.10">
    <property type="entry name" value="Hotdog Thioesterase"/>
    <property type="match status" value="1"/>
</dbReference>
<dbReference type="PANTHER" id="PTHR31793">
    <property type="entry name" value="4-HYDROXYBENZOYL-COA THIOESTERASE FAMILY MEMBER"/>
    <property type="match status" value="1"/>
</dbReference>
<evidence type="ECO:0000256" key="2">
    <source>
        <dbReference type="ARBA" id="ARBA00022801"/>
    </source>
</evidence>
<sequence>MLITEAKIEVRYAETDQMGIVYHANYLVWMEIGRTKLIEELGFNYAEMEKDGILAPVIDVHVTYNYPAKYGDTITIKTWIENYDGLRVTYGYEVFTGEGKLAVNGYTKHVCVKKDSFRPVSLRKTHPRWHEAYEKAKKIITQSNEKD</sequence>
<accession>A0A2X4ZGB3</accession>
<dbReference type="Pfam" id="PF13279">
    <property type="entry name" value="4HBT_2"/>
    <property type="match status" value="1"/>
</dbReference>
<keyword evidence="2" id="KW-0378">Hydrolase</keyword>
<dbReference type="KEGG" id="blen:NCTC4824_02395"/>